<dbReference type="AlphaFoldDB" id="A9H2D1"/>
<dbReference type="PANTHER" id="PTHR30126:SF77">
    <property type="entry name" value="TRANSCRIPTIONAL REGULATORY PROTEIN"/>
    <property type="match status" value="1"/>
</dbReference>
<name>A9H2D1_GLUDA</name>
<proteinExistence type="inferred from homology"/>
<dbReference type="Gene3D" id="3.40.190.290">
    <property type="match status" value="1"/>
</dbReference>
<dbReference type="KEGG" id="gdi:GDI0194"/>
<dbReference type="SUPFAM" id="SSF53850">
    <property type="entry name" value="Periplasmic binding protein-like II"/>
    <property type="match status" value="1"/>
</dbReference>
<dbReference type="SUPFAM" id="SSF46785">
    <property type="entry name" value="Winged helix' DNA-binding domain"/>
    <property type="match status" value="1"/>
</dbReference>
<feature type="domain" description="HTH lysR-type" evidence="5">
    <location>
        <begin position="3"/>
        <end position="60"/>
    </location>
</feature>
<keyword evidence="2" id="KW-0805">Transcription regulation</keyword>
<reference evidence="6 7" key="1">
    <citation type="journal article" date="2009" name="BMC Genomics">
        <title>Complete genome sequence of the sugarcane nitrogen-fixing endophyte Gluconacetobacter diazotrophicus Pal5.</title>
        <authorList>
            <person name="Bertalan M."/>
            <person name="Albano R."/>
            <person name="Padua V."/>
            <person name="Rouws L."/>
            <person name="Rojas C."/>
            <person name="Hemerly A."/>
            <person name="Teixeira K."/>
            <person name="Schwab S."/>
            <person name="Araujo J."/>
            <person name="Oliveira A."/>
            <person name="Franca L."/>
            <person name="Magalhaes V."/>
            <person name="Alqueres S."/>
            <person name="Cardoso A."/>
            <person name="Almeida W."/>
            <person name="Loureiro M.M."/>
            <person name="Nogueira E."/>
            <person name="Cidade D."/>
            <person name="Oliveira D."/>
            <person name="Simao T."/>
            <person name="Macedo J."/>
            <person name="Valadao A."/>
            <person name="Dreschsel M."/>
            <person name="Freitas F."/>
            <person name="Vidal M."/>
            <person name="Guedes H."/>
            <person name="Rodrigues E."/>
            <person name="Meneses C."/>
            <person name="Brioso P."/>
            <person name="Pozzer L."/>
            <person name="Figueiredo D."/>
            <person name="Montano H."/>
            <person name="Junior J."/>
            <person name="Filho G."/>
            <person name="Flores V."/>
            <person name="Ferreira B."/>
            <person name="Branco A."/>
            <person name="Gonzalez P."/>
            <person name="Guillobel H."/>
            <person name="Lemos M."/>
            <person name="Seibel L."/>
            <person name="Macedo J."/>
            <person name="Alves-Ferreira M."/>
            <person name="Sachetto-Martins G."/>
            <person name="Coelho A."/>
            <person name="Santos E."/>
            <person name="Amaral G."/>
            <person name="Neves A."/>
            <person name="Pacheco A.B."/>
            <person name="Carvalho D."/>
            <person name="Lery L."/>
            <person name="Bisch P."/>
            <person name="Rossle S.C."/>
            <person name="Urmenyi T."/>
            <person name="Kruger W.V."/>
            <person name="Martins O."/>
            <person name="Baldani J.I."/>
            <person name="Ferreira P.C."/>
        </authorList>
    </citation>
    <scope>NUCLEOTIDE SEQUENCE [LARGE SCALE GENOMIC DNA]</scope>
    <source>
        <strain evidence="7">ATCC 49037 / DSM 5601 / CCUG 37298 / CIP 103539 / LMG 7603 / PAl5</strain>
    </source>
</reference>
<evidence type="ECO:0000313" key="6">
    <source>
        <dbReference type="EMBL" id="CAP54137.1"/>
    </source>
</evidence>
<sequence>MAMNLKSLEVLLSIDRLGGFKAAAESLRLTQPAISIRIAQLEHELGAKLFYRTGNQVSPTPIGKTLIYYAERILELHDEAVATIKGHSEKNGILRLGTIETVVHTWLPHLLSRIGVKYPNITIDLDIGNSDDIQRKVTKGMLDLGIFIGPVNSPVMIETSVYKFKLGLVASKKFKDARLEEIGLGNLPSLSLMTFSRNTVPHSMLCSLLAREGISRHRIHAMSSAPMIVNMLLKRPGLALIPQAVVRNHLESGELCLLDVGMPVPKVNCVAGRLIRHNSEIIEDVVKIAQQVAIDEFGESG</sequence>
<dbReference type="InterPro" id="IPR000847">
    <property type="entry name" value="LysR_HTH_N"/>
</dbReference>
<dbReference type="InterPro" id="IPR005119">
    <property type="entry name" value="LysR_subst-bd"/>
</dbReference>
<dbReference type="GO" id="GO:0000976">
    <property type="term" value="F:transcription cis-regulatory region binding"/>
    <property type="evidence" value="ECO:0007669"/>
    <property type="project" value="TreeGrafter"/>
</dbReference>
<dbReference type="GO" id="GO:0003700">
    <property type="term" value="F:DNA-binding transcription factor activity"/>
    <property type="evidence" value="ECO:0007669"/>
    <property type="project" value="InterPro"/>
</dbReference>
<accession>A9H2D1</accession>
<evidence type="ECO:0000313" key="7">
    <source>
        <dbReference type="Proteomes" id="UP000001176"/>
    </source>
</evidence>
<dbReference type="PANTHER" id="PTHR30126">
    <property type="entry name" value="HTH-TYPE TRANSCRIPTIONAL REGULATOR"/>
    <property type="match status" value="1"/>
</dbReference>
<keyword evidence="4" id="KW-0804">Transcription</keyword>
<dbReference type="Pfam" id="PF03466">
    <property type="entry name" value="LysR_substrate"/>
    <property type="match status" value="1"/>
</dbReference>
<dbReference type="PROSITE" id="PS50931">
    <property type="entry name" value="HTH_LYSR"/>
    <property type="match status" value="1"/>
</dbReference>
<dbReference type="CDD" id="cd05466">
    <property type="entry name" value="PBP2_LTTR_substrate"/>
    <property type="match status" value="1"/>
</dbReference>
<dbReference type="Proteomes" id="UP000001176">
    <property type="component" value="Chromosome"/>
</dbReference>
<keyword evidence="7" id="KW-1185">Reference proteome</keyword>
<protein>
    <submittedName>
        <fullName evidence="6">Putative transcriptional regulator, family LysR</fullName>
    </submittedName>
</protein>
<dbReference type="Gene3D" id="1.10.10.10">
    <property type="entry name" value="Winged helix-like DNA-binding domain superfamily/Winged helix DNA-binding domain"/>
    <property type="match status" value="1"/>
</dbReference>
<dbReference type="FunFam" id="1.10.10.10:FF:000001">
    <property type="entry name" value="LysR family transcriptional regulator"/>
    <property type="match status" value="1"/>
</dbReference>
<organism evidence="6 7">
    <name type="scientific">Gluconacetobacter diazotrophicus (strain ATCC 49037 / DSM 5601 / CCUG 37298 / CIP 103539 / LMG 7603 / PAl5)</name>
    <dbReference type="NCBI Taxonomy" id="272568"/>
    <lineage>
        <taxon>Bacteria</taxon>
        <taxon>Pseudomonadati</taxon>
        <taxon>Pseudomonadota</taxon>
        <taxon>Alphaproteobacteria</taxon>
        <taxon>Acetobacterales</taxon>
        <taxon>Acetobacteraceae</taxon>
        <taxon>Gluconacetobacter</taxon>
    </lineage>
</organism>
<dbReference type="RefSeq" id="WP_012222433.1">
    <property type="nucleotide sequence ID" value="NC_010125.1"/>
</dbReference>
<dbReference type="InterPro" id="IPR036390">
    <property type="entry name" value="WH_DNA-bd_sf"/>
</dbReference>
<evidence type="ECO:0000256" key="3">
    <source>
        <dbReference type="ARBA" id="ARBA00023125"/>
    </source>
</evidence>
<keyword evidence="3" id="KW-0238">DNA-binding</keyword>
<evidence type="ECO:0000256" key="4">
    <source>
        <dbReference type="ARBA" id="ARBA00023163"/>
    </source>
</evidence>
<evidence type="ECO:0000259" key="5">
    <source>
        <dbReference type="PROSITE" id="PS50931"/>
    </source>
</evidence>
<comment type="similarity">
    <text evidence="1">Belongs to the LysR transcriptional regulatory family.</text>
</comment>
<evidence type="ECO:0000256" key="2">
    <source>
        <dbReference type="ARBA" id="ARBA00023015"/>
    </source>
</evidence>
<gene>
    <name evidence="6" type="primary">LysR</name>
    <name evidence="6" type="ordered locus">GDI0194</name>
</gene>
<dbReference type="EMBL" id="AM889285">
    <property type="protein sequence ID" value="CAP54137.1"/>
    <property type="molecule type" value="Genomic_DNA"/>
</dbReference>
<dbReference type="PRINTS" id="PR00039">
    <property type="entry name" value="HTHLYSR"/>
</dbReference>
<dbReference type="InterPro" id="IPR036388">
    <property type="entry name" value="WH-like_DNA-bd_sf"/>
</dbReference>
<evidence type="ECO:0000256" key="1">
    <source>
        <dbReference type="ARBA" id="ARBA00009437"/>
    </source>
</evidence>
<dbReference type="Pfam" id="PF00126">
    <property type="entry name" value="HTH_1"/>
    <property type="match status" value="1"/>
</dbReference>